<keyword evidence="4" id="KW-1185">Reference proteome</keyword>
<dbReference type="PANTHER" id="PTHR39942:SF1">
    <property type="entry name" value="BCDNA.LD26519-RELATED"/>
    <property type="match status" value="1"/>
</dbReference>
<name>A0A482XG77_LAOST</name>
<sequence>MGSVDSALMTGFICRLCSKMNKLVIHIYGEEGVRLQLSNKINTYLPINMDVDDPLPKTMCRKCIQKIELQHKFSQQFQKAHSKFARSTTVPLSYRPCQMQTVGQARLCRSDLVPFRMEKEEAIQRTLFGNGLKTTHRSTQITGRGTGHTGWYHRRHNIRVRLAVCDRLGLWDLGFRPSAYALTGQLICTSC</sequence>
<accession>A0A482XG77</accession>
<dbReference type="Proteomes" id="UP000291343">
    <property type="component" value="Unassembled WGS sequence"/>
</dbReference>
<keyword evidence="1" id="KW-0479">Metal-binding</keyword>
<dbReference type="Gene3D" id="3.40.1800.20">
    <property type="match status" value="1"/>
</dbReference>
<evidence type="ECO:0000259" key="2">
    <source>
        <dbReference type="PROSITE" id="PS51915"/>
    </source>
</evidence>
<feature type="binding site" evidence="1">
    <location>
        <position position="60"/>
    </location>
    <ligand>
        <name>Zn(2+)</name>
        <dbReference type="ChEBI" id="CHEBI:29105"/>
    </ligand>
</feature>
<proteinExistence type="predicted"/>
<feature type="binding site" evidence="1">
    <location>
        <position position="63"/>
    </location>
    <ligand>
        <name>Zn(2+)</name>
        <dbReference type="ChEBI" id="CHEBI:29105"/>
    </ligand>
</feature>
<dbReference type="SUPFAM" id="SSF57716">
    <property type="entry name" value="Glucocorticoid receptor-like (DNA-binding domain)"/>
    <property type="match status" value="1"/>
</dbReference>
<dbReference type="PANTHER" id="PTHR39942">
    <property type="entry name" value="BCDNA.LD26519-RELATED"/>
    <property type="match status" value="1"/>
</dbReference>
<keyword evidence="1" id="KW-0862">Zinc</keyword>
<organism evidence="3 4">
    <name type="scientific">Laodelphax striatellus</name>
    <name type="common">Small brown planthopper</name>
    <name type="synonym">Delphax striatella</name>
    <dbReference type="NCBI Taxonomy" id="195883"/>
    <lineage>
        <taxon>Eukaryota</taxon>
        <taxon>Metazoa</taxon>
        <taxon>Ecdysozoa</taxon>
        <taxon>Arthropoda</taxon>
        <taxon>Hexapoda</taxon>
        <taxon>Insecta</taxon>
        <taxon>Pterygota</taxon>
        <taxon>Neoptera</taxon>
        <taxon>Paraneoptera</taxon>
        <taxon>Hemiptera</taxon>
        <taxon>Auchenorrhyncha</taxon>
        <taxon>Fulgoroidea</taxon>
        <taxon>Delphacidae</taxon>
        <taxon>Criomorphinae</taxon>
        <taxon>Laodelphax</taxon>
    </lineage>
</organism>
<keyword evidence="1" id="KW-0863">Zinc-finger</keyword>
<dbReference type="Pfam" id="PF07776">
    <property type="entry name" value="zf-AD"/>
    <property type="match status" value="1"/>
</dbReference>
<dbReference type="InParanoid" id="A0A482XG77"/>
<comment type="caution">
    <text evidence="3">The sequence shown here is derived from an EMBL/GenBank/DDBJ whole genome shotgun (WGS) entry which is preliminary data.</text>
</comment>
<gene>
    <name evidence="3" type="ORF">LSTR_LSTR001328</name>
</gene>
<dbReference type="AlphaFoldDB" id="A0A482XG77"/>
<evidence type="ECO:0000313" key="4">
    <source>
        <dbReference type="Proteomes" id="UP000291343"/>
    </source>
</evidence>
<dbReference type="OrthoDB" id="6600346at2759"/>
<dbReference type="InterPro" id="IPR012934">
    <property type="entry name" value="Znf_AD"/>
</dbReference>
<reference evidence="3 4" key="1">
    <citation type="journal article" date="2017" name="Gigascience">
        <title>Genome sequence of the small brown planthopper, Laodelphax striatellus.</title>
        <authorList>
            <person name="Zhu J."/>
            <person name="Jiang F."/>
            <person name="Wang X."/>
            <person name="Yang P."/>
            <person name="Bao Y."/>
            <person name="Zhao W."/>
            <person name="Wang W."/>
            <person name="Lu H."/>
            <person name="Wang Q."/>
            <person name="Cui N."/>
            <person name="Li J."/>
            <person name="Chen X."/>
            <person name="Luo L."/>
            <person name="Yu J."/>
            <person name="Kang L."/>
            <person name="Cui F."/>
        </authorList>
    </citation>
    <scope>NUCLEOTIDE SEQUENCE [LARGE SCALE GENOMIC DNA]</scope>
    <source>
        <strain evidence="3">Lst14</strain>
    </source>
</reference>
<evidence type="ECO:0000256" key="1">
    <source>
        <dbReference type="PROSITE-ProRule" id="PRU01263"/>
    </source>
</evidence>
<feature type="binding site" evidence="1">
    <location>
        <position position="17"/>
    </location>
    <ligand>
        <name>Zn(2+)</name>
        <dbReference type="ChEBI" id="CHEBI:29105"/>
    </ligand>
</feature>
<dbReference type="EMBL" id="QKKF02010473">
    <property type="protein sequence ID" value="RZF44570.1"/>
    <property type="molecule type" value="Genomic_DNA"/>
</dbReference>
<feature type="binding site" evidence="1">
    <location>
        <position position="14"/>
    </location>
    <ligand>
        <name>Zn(2+)</name>
        <dbReference type="ChEBI" id="CHEBI:29105"/>
    </ligand>
</feature>
<dbReference type="PROSITE" id="PS51915">
    <property type="entry name" value="ZAD"/>
    <property type="match status" value="1"/>
</dbReference>
<feature type="domain" description="ZAD" evidence="2">
    <location>
        <begin position="12"/>
        <end position="87"/>
    </location>
</feature>
<dbReference type="GO" id="GO:0005634">
    <property type="term" value="C:nucleus"/>
    <property type="evidence" value="ECO:0007669"/>
    <property type="project" value="InterPro"/>
</dbReference>
<dbReference type="SMART" id="SM00868">
    <property type="entry name" value="zf-AD"/>
    <property type="match status" value="1"/>
</dbReference>
<protein>
    <recommendedName>
        <fullName evidence="2">ZAD domain-containing protein</fullName>
    </recommendedName>
</protein>
<evidence type="ECO:0000313" key="3">
    <source>
        <dbReference type="EMBL" id="RZF44570.1"/>
    </source>
</evidence>
<dbReference type="GO" id="GO:0008270">
    <property type="term" value="F:zinc ion binding"/>
    <property type="evidence" value="ECO:0007669"/>
    <property type="project" value="UniProtKB-UniRule"/>
</dbReference>